<evidence type="ECO:0000313" key="2">
    <source>
        <dbReference type="EMBL" id="NGY03211.1"/>
    </source>
</evidence>
<keyword evidence="1" id="KW-1133">Transmembrane helix</keyword>
<keyword evidence="1" id="KW-0812">Transmembrane</keyword>
<feature type="transmembrane region" description="Helical" evidence="1">
    <location>
        <begin position="106"/>
        <end position="129"/>
    </location>
</feature>
<dbReference type="RefSeq" id="WP_166250636.1">
    <property type="nucleotide sequence ID" value="NZ_JAAMOW010000001.1"/>
</dbReference>
<name>A0A6M2BLL1_9GAMM</name>
<dbReference type="InterPro" id="IPR046513">
    <property type="entry name" value="DUF6691"/>
</dbReference>
<feature type="transmembrane region" description="Helical" evidence="1">
    <location>
        <begin position="41"/>
        <end position="60"/>
    </location>
</feature>
<feature type="transmembrane region" description="Helical" evidence="1">
    <location>
        <begin position="80"/>
        <end position="100"/>
    </location>
</feature>
<dbReference type="EMBL" id="JAAMOW010000001">
    <property type="protein sequence ID" value="NGY03211.1"/>
    <property type="molecule type" value="Genomic_DNA"/>
</dbReference>
<dbReference type="Proteomes" id="UP000472676">
    <property type="component" value="Unassembled WGS sequence"/>
</dbReference>
<sequence length="135" mass="14363">MKNLIGLLAGLLFGAGLTIGGMVQPQKVLGFLDLAGVWDPSLAFVMGGGLLVAFPAFALARRRDRPLFDLAFQIPTRNDIDKRLIVGAVLFGVGWGIAGYCPGPAIAALSALHPATLLFCVAMVAGMWLQRRLMR</sequence>
<comment type="caution">
    <text evidence="2">The sequence shown here is derived from an EMBL/GenBank/DDBJ whole genome shotgun (WGS) entry which is preliminary data.</text>
</comment>
<gene>
    <name evidence="2" type="ORF">G7Y85_00385</name>
</gene>
<accession>A0A6M2BLL1</accession>
<dbReference type="Pfam" id="PF20398">
    <property type="entry name" value="DUF6691"/>
    <property type="match status" value="1"/>
</dbReference>
<proteinExistence type="predicted"/>
<protein>
    <submittedName>
        <fullName evidence="2">YeeE/YedE family protein</fullName>
    </submittedName>
</protein>
<organism evidence="2 3">
    <name type="scientific">Solimonas terrae</name>
    <dbReference type="NCBI Taxonomy" id="1396819"/>
    <lineage>
        <taxon>Bacteria</taxon>
        <taxon>Pseudomonadati</taxon>
        <taxon>Pseudomonadota</taxon>
        <taxon>Gammaproteobacteria</taxon>
        <taxon>Nevskiales</taxon>
        <taxon>Nevskiaceae</taxon>
        <taxon>Solimonas</taxon>
    </lineage>
</organism>
<dbReference type="AlphaFoldDB" id="A0A6M2BLL1"/>
<keyword evidence="1" id="KW-0472">Membrane</keyword>
<keyword evidence="3" id="KW-1185">Reference proteome</keyword>
<reference evidence="2 3" key="1">
    <citation type="journal article" date="2014" name="Int. J. Syst. Evol. Microbiol.">
        <title>Solimonas terrae sp. nov., isolated from soil.</title>
        <authorList>
            <person name="Kim S.J."/>
            <person name="Moon J.Y."/>
            <person name="Weon H.Y."/>
            <person name="Ahn J.H."/>
            <person name="Chen W.M."/>
            <person name="Kwon S.W."/>
        </authorList>
    </citation>
    <scope>NUCLEOTIDE SEQUENCE [LARGE SCALE GENOMIC DNA]</scope>
    <source>
        <strain evidence="2 3">KIS83-12</strain>
    </source>
</reference>
<evidence type="ECO:0000313" key="3">
    <source>
        <dbReference type="Proteomes" id="UP000472676"/>
    </source>
</evidence>
<evidence type="ECO:0000256" key="1">
    <source>
        <dbReference type="SAM" id="Phobius"/>
    </source>
</evidence>